<organism evidence="2 3">
    <name type="scientific">Marivirga lumbricoides</name>
    <dbReference type="NCBI Taxonomy" id="1046115"/>
    <lineage>
        <taxon>Bacteria</taxon>
        <taxon>Pseudomonadati</taxon>
        <taxon>Bacteroidota</taxon>
        <taxon>Cytophagia</taxon>
        <taxon>Cytophagales</taxon>
        <taxon>Marivirgaceae</taxon>
        <taxon>Marivirga</taxon>
    </lineage>
</organism>
<comment type="caution">
    <text evidence="2">The sequence shown here is derived from an EMBL/GenBank/DDBJ whole genome shotgun (WGS) entry which is preliminary data.</text>
</comment>
<accession>A0ABQ1LLG5</accession>
<evidence type="ECO:0000313" key="3">
    <source>
        <dbReference type="Proteomes" id="UP000636010"/>
    </source>
</evidence>
<dbReference type="Pfam" id="PF13508">
    <property type="entry name" value="Acetyltransf_7"/>
    <property type="match status" value="1"/>
</dbReference>
<protein>
    <recommendedName>
        <fullName evidence="1">N-acetyltransferase domain-containing protein</fullName>
    </recommendedName>
</protein>
<proteinExistence type="predicted"/>
<name>A0ABQ1LLG5_9BACT</name>
<dbReference type="InterPro" id="IPR016181">
    <property type="entry name" value="Acyl_CoA_acyltransferase"/>
</dbReference>
<dbReference type="InterPro" id="IPR000182">
    <property type="entry name" value="GNAT_dom"/>
</dbReference>
<dbReference type="SUPFAM" id="SSF55729">
    <property type="entry name" value="Acyl-CoA N-acyltransferases (Nat)"/>
    <property type="match status" value="1"/>
</dbReference>
<dbReference type="EMBL" id="BMEC01000003">
    <property type="protein sequence ID" value="GGC26326.1"/>
    <property type="molecule type" value="Genomic_DNA"/>
</dbReference>
<dbReference type="Gene3D" id="3.40.630.30">
    <property type="match status" value="1"/>
</dbReference>
<gene>
    <name evidence="2" type="ORF">GCM10011506_09650</name>
</gene>
<keyword evidence="3" id="KW-1185">Reference proteome</keyword>
<dbReference type="PROSITE" id="PS51186">
    <property type="entry name" value="GNAT"/>
    <property type="match status" value="1"/>
</dbReference>
<sequence>MKYLTLQSLTIQQKEEILQLWNNEYPTVLKHESVESFDQYLASLLIERHILIKGKDEKIKGWCCVFQRNNETWFAMIIDSSIQKQGYGSKLLLKIKELYSPVNGWVITKEGYVKQNGEAYFSPANFYKKNGFTLHTDIILETDKIKALKISWSK</sequence>
<reference evidence="3" key="1">
    <citation type="journal article" date="2019" name="Int. J. Syst. Evol. Microbiol.">
        <title>The Global Catalogue of Microorganisms (GCM) 10K type strain sequencing project: providing services to taxonomists for standard genome sequencing and annotation.</title>
        <authorList>
            <consortium name="The Broad Institute Genomics Platform"/>
            <consortium name="The Broad Institute Genome Sequencing Center for Infectious Disease"/>
            <person name="Wu L."/>
            <person name="Ma J."/>
        </authorList>
    </citation>
    <scope>NUCLEOTIDE SEQUENCE [LARGE SCALE GENOMIC DNA]</scope>
    <source>
        <strain evidence="3">CGMCC 1.10832</strain>
    </source>
</reference>
<dbReference type="Proteomes" id="UP000636010">
    <property type="component" value="Unassembled WGS sequence"/>
</dbReference>
<evidence type="ECO:0000313" key="2">
    <source>
        <dbReference type="EMBL" id="GGC26326.1"/>
    </source>
</evidence>
<feature type="domain" description="N-acetyltransferase" evidence="1">
    <location>
        <begin position="4"/>
        <end position="154"/>
    </location>
</feature>
<evidence type="ECO:0000259" key="1">
    <source>
        <dbReference type="PROSITE" id="PS51186"/>
    </source>
</evidence>
<dbReference type="RefSeq" id="WP_188460776.1">
    <property type="nucleotide sequence ID" value="NZ_BAABHU010000003.1"/>
</dbReference>